<sequence length="80" mass="8883">MLMALTVLIIIAARPPQSFRYRVPLSVPPPSIAAVNRPSKRYGHAPIAASSPLQFINVNRRRMPTAGASQIQRHSYSYLI</sequence>
<name>A0A9P9YWU0_9MUSC</name>
<dbReference type="Proteomes" id="UP001059596">
    <property type="component" value="Chromosome 3R"/>
</dbReference>
<dbReference type="AlphaFoldDB" id="A0A9P9YWU0"/>
<gene>
    <name evidence="2" type="ORF">M5D96_000791</name>
</gene>
<evidence type="ECO:0000313" key="3">
    <source>
        <dbReference type="Proteomes" id="UP001059596"/>
    </source>
</evidence>
<organism evidence="2 3">
    <name type="scientific">Drosophila gunungcola</name>
    <name type="common">fruit fly</name>
    <dbReference type="NCBI Taxonomy" id="103775"/>
    <lineage>
        <taxon>Eukaryota</taxon>
        <taxon>Metazoa</taxon>
        <taxon>Ecdysozoa</taxon>
        <taxon>Arthropoda</taxon>
        <taxon>Hexapoda</taxon>
        <taxon>Insecta</taxon>
        <taxon>Pterygota</taxon>
        <taxon>Neoptera</taxon>
        <taxon>Endopterygota</taxon>
        <taxon>Diptera</taxon>
        <taxon>Brachycera</taxon>
        <taxon>Muscomorpha</taxon>
        <taxon>Ephydroidea</taxon>
        <taxon>Drosophilidae</taxon>
        <taxon>Drosophila</taxon>
        <taxon>Sophophora</taxon>
    </lineage>
</organism>
<comment type="caution">
    <text evidence="2">The sequence shown here is derived from an EMBL/GenBank/DDBJ whole genome shotgun (WGS) entry which is preliminary data.</text>
</comment>
<evidence type="ECO:0008006" key="4">
    <source>
        <dbReference type="Google" id="ProtNLM"/>
    </source>
</evidence>
<evidence type="ECO:0000313" key="2">
    <source>
        <dbReference type="EMBL" id="KAI8044620.1"/>
    </source>
</evidence>
<dbReference type="EMBL" id="JAMKOV010000001">
    <property type="protein sequence ID" value="KAI8044620.1"/>
    <property type="molecule type" value="Genomic_DNA"/>
</dbReference>
<feature type="signal peptide" evidence="1">
    <location>
        <begin position="1"/>
        <end position="20"/>
    </location>
</feature>
<feature type="chain" id="PRO_5040384843" description="Secreted protein" evidence="1">
    <location>
        <begin position="21"/>
        <end position="80"/>
    </location>
</feature>
<protein>
    <recommendedName>
        <fullName evidence="4">Secreted protein</fullName>
    </recommendedName>
</protein>
<keyword evidence="1" id="KW-0732">Signal</keyword>
<keyword evidence="3" id="KW-1185">Reference proteome</keyword>
<accession>A0A9P9YWU0</accession>
<reference evidence="2" key="1">
    <citation type="journal article" date="2023" name="Genome Biol. Evol.">
        <title>Long-read-based Genome Assembly of Drosophila gunungcola Reveals Fewer Chemosensory Genes in Flower-breeding Species.</title>
        <authorList>
            <person name="Negi A."/>
            <person name="Liao B.Y."/>
            <person name="Yeh S.D."/>
        </authorList>
    </citation>
    <scope>NUCLEOTIDE SEQUENCE</scope>
    <source>
        <strain evidence="2">Sukarami</strain>
    </source>
</reference>
<proteinExistence type="predicted"/>
<evidence type="ECO:0000256" key="1">
    <source>
        <dbReference type="SAM" id="SignalP"/>
    </source>
</evidence>